<dbReference type="Gene3D" id="3.80.10.10">
    <property type="entry name" value="Ribonuclease Inhibitor"/>
    <property type="match status" value="1"/>
</dbReference>
<evidence type="ECO:0008006" key="11">
    <source>
        <dbReference type="Google" id="ProtNLM"/>
    </source>
</evidence>
<protein>
    <recommendedName>
        <fullName evidence="11">Derlin</fullName>
    </recommendedName>
</protein>
<organism evidence="9 10">
    <name type="scientific">Rhizoctonia solani</name>
    <dbReference type="NCBI Taxonomy" id="456999"/>
    <lineage>
        <taxon>Eukaryota</taxon>
        <taxon>Fungi</taxon>
        <taxon>Dikarya</taxon>
        <taxon>Basidiomycota</taxon>
        <taxon>Agaricomycotina</taxon>
        <taxon>Agaricomycetes</taxon>
        <taxon>Cantharellales</taxon>
        <taxon>Ceratobasidiaceae</taxon>
        <taxon>Rhizoctonia</taxon>
    </lineage>
</organism>
<evidence type="ECO:0000256" key="1">
    <source>
        <dbReference type="ARBA" id="ARBA00004477"/>
    </source>
</evidence>
<keyword evidence="4" id="KW-0256">Endoplasmic reticulum</keyword>
<dbReference type="InterPro" id="IPR007599">
    <property type="entry name" value="DER1"/>
</dbReference>
<name>A0A8H3BX59_9AGAM</name>
<accession>A0A8H3BX59</accession>
<evidence type="ECO:0000256" key="3">
    <source>
        <dbReference type="ARBA" id="ARBA00022692"/>
    </source>
</evidence>
<dbReference type="GO" id="GO:0005789">
    <property type="term" value="C:endoplasmic reticulum membrane"/>
    <property type="evidence" value="ECO:0007669"/>
    <property type="project" value="UniProtKB-SubCell"/>
</dbReference>
<dbReference type="Pfam" id="PF04511">
    <property type="entry name" value="DER1"/>
    <property type="match status" value="1"/>
</dbReference>
<evidence type="ECO:0000256" key="5">
    <source>
        <dbReference type="ARBA" id="ARBA00022989"/>
    </source>
</evidence>
<dbReference type="AlphaFoldDB" id="A0A8H3BX59"/>
<sequence>MENIPGKIIRMPPVTKFLVAATLVVSLPTMLGIIPAISVVFDSHRAFFRKEVWRIFTTWFYSPSSEFFLFLAGIFLLYHSAINLETNLFGGHSADYAWQVILSSAIIMCLNIPLKTAMLSRPLLHFLIYRDSYSVKNPYISVLDLAYIPRRYLPWAMLALDAIMGGPLTFCRSLTGVLVAHIWFMLIPRPSVLQTAESKTADDQPKKPLPGWQKYAGAPGWVRKVIPNERGTRGDEDRGTRPGGNVRTIHADSGAESLTVVSDFAISDGENDVDDKFEPTPQCQQLEPPQDETSILPNPLINQLPTEILLRIFEFTHYLWRSTSTKKEREDSPAVWDRSIQNLMRLPYPDALSHVCTFWRELSLAYPPLWSQLELYTLGRSPQTFLNRCSTFLPRAQNRELQLIVRFRHCEQEPISDCDAMKAFCVSVSPRLRSFYIDNHALNDTAFASSIIQATLPHTTPGTLARLYIKDYGVRSIPNHDNNDDGLVGWRLPTAEDFGISQDVLDSIVRPIRFLQLRGQFFPWNSPAYHGLTELQLLCTRPKHGHRPLIKVSRLRKILLACPELRVFHININISNQVTSETLTAVPLNSLEELSLRGLSRNCYDILLPLLAPGQGALQFTFQTQHEAAAPLYCPTILSFLRRTNVTSLYILGRSTTDQSLDIEQLLTESPINLHTLGLERLGISEMEPTQIDRLKALPPIRLNRLYLRKCAIDINTFKKLAEFLPAQILKLHRPDFKGIPNEDEAQVRQETATIFPTVKWVRSSRDMELWNAWEVEYID</sequence>
<feature type="transmembrane region" description="Helical" evidence="8">
    <location>
        <begin position="53"/>
        <end position="76"/>
    </location>
</feature>
<comment type="subcellular location">
    <subcellularLocation>
        <location evidence="1">Endoplasmic reticulum membrane</location>
        <topology evidence="1">Multi-pass membrane protein</topology>
    </subcellularLocation>
</comment>
<comment type="similarity">
    <text evidence="2">Belongs to the derlin family.</text>
</comment>
<keyword evidence="5 8" id="KW-1133">Transmembrane helix</keyword>
<feature type="transmembrane region" description="Helical" evidence="8">
    <location>
        <begin position="96"/>
        <end position="114"/>
    </location>
</feature>
<keyword evidence="6 8" id="KW-0472">Membrane</keyword>
<evidence type="ECO:0000256" key="2">
    <source>
        <dbReference type="ARBA" id="ARBA00008917"/>
    </source>
</evidence>
<dbReference type="Gene3D" id="1.20.1280.50">
    <property type="match status" value="1"/>
</dbReference>
<feature type="compositionally biased region" description="Basic and acidic residues" evidence="7">
    <location>
        <begin position="226"/>
        <end position="240"/>
    </location>
</feature>
<dbReference type="GO" id="GO:0006950">
    <property type="term" value="P:response to stress"/>
    <property type="evidence" value="ECO:0007669"/>
    <property type="project" value="UniProtKB-ARBA"/>
</dbReference>
<evidence type="ECO:0000256" key="8">
    <source>
        <dbReference type="SAM" id="Phobius"/>
    </source>
</evidence>
<feature type="region of interest" description="Disordered" evidence="7">
    <location>
        <begin position="226"/>
        <end position="252"/>
    </location>
</feature>
<comment type="caution">
    <text evidence="9">The sequence shown here is derived from an EMBL/GenBank/DDBJ whole genome shotgun (WGS) entry which is preliminary data.</text>
</comment>
<feature type="transmembrane region" description="Helical" evidence="8">
    <location>
        <begin position="158"/>
        <end position="184"/>
    </location>
</feature>
<evidence type="ECO:0000313" key="10">
    <source>
        <dbReference type="Proteomes" id="UP000663888"/>
    </source>
</evidence>
<evidence type="ECO:0000256" key="6">
    <source>
        <dbReference type="ARBA" id="ARBA00023136"/>
    </source>
</evidence>
<dbReference type="PANTHER" id="PTHR11009">
    <property type="entry name" value="DER1-LIKE PROTEIN, DERLIN"/>
    <property type="match status" value="1"/>
</dbReference>
<evidence type="ECO:0000313" key="9">
    <source>
        <dbReference type="EMBL" id="CAE6467851.1"/>
    </source>
</evidence>
<evidence type="ECO:0000256" key="7">
    <source>
        <dbReference type="SAM" id="MobiDB-lite"/>
    </source>
</evidence>
<dbReference type="InterPro" id="IPR032675">
    <property type="entry name" value="LRR_dom_sf"/>
</dbReference>
<dbReference type="Proteomes" id="UP000663888">
    <property type="component" value="Unassembled WGS sequence"/>
</dbReference>
<gene>
    <name evidence="9" type="ORF">RDB_LOCUS101748</name>
</gene>
<feature type="transmembrane region" description="Helical" evidence="8">
    <location>
        <begin position="17"/>
        <end position="41"/>
    </location>
</feature>
<evidence type="ECO:0000256" key="4">
    <source>
        <dbReference type="ARBA" id="ARBA00022824"/>
    </source>
</evidence>
<reference evidence="9" key="1">
    <citation type="submission" date="2021-01" db="EMBL/GenBank/DDBJ databases">
        <authorList>
            <person name="Kaushik A."/>
        </authorList>
    </citation>
    <scope>NUCLEOTIDE SEQUENCE</scope>
    <source>
        <strain evidence="9">AG4-R118</strain>
    </source>
</reference>
<keyword evidence="3 8" id="KW-0812">Transmembrane</keyword>
<dbReference type="EMBL" id="CAJMWX010001104">
    <property type="protein sequence ID" value="CAE6467851.1"/>
    <property type="molecule type" value="Genomic_DNA"/>
</dbReference>
<proteinExistence type="inferred from homology"/>